<organism evidence="2 3">
    <name type="scientific">Nocardia huaxiensis</name>
    <dbReference type="NCBI Taxonomy" id="2755382"/>
    <lineage>
        <taxon>Bacteria</taxon>
        <taxon>Bacillati</taxon>
        <taxon>Actinomycetota</taxon>
        <taxon>Actinomycetes</taxon>
        <taxon>Mycobacteriales</taxon>
        <taxon>Nocardiaceae</taxon>
        <taxon>Nocardia</taxon>
    </lineage>
</organism>
<keyword evidence="3" id="KW-1185">Reference proteome</keyword>
<feature type="domain" description="DUF397" evidence="1">
    <location>
        <begin position="9"/>
        <end position="62"/>
    </location>
</feature>
<protein>
    <submittedName>
        <fullName evidence="2">DUF397 domain-containing protein</fullName>
    </submittedName>
</protein>
<dbReference type="EMBL" id="CP059399">
    <property type="protein sequence ID" value="QLY28364.1"/>
    <property type="molecule type" value="Genomic_DNA"/>
</dbReference>
<sequence length="70" mass="7349">MTSTDLMSADWFKSSYSGAQGDCVEVAWLPKGCVGVRDSKDSAGGALVFAPCEWAAFTAGVRAGRFTRPA</sequence>
<evidence type="ECO:0000259" key="1">
    <source>
        <dbReference type="Pfam" id="PF04149"/>
    </source>
</evidence>
<gene>
    <name evidence="2" type="ORF">H0264_23640</name>
</gene>
<evidence type="ECO:0000313" key="2">
    <source>
        <dbReference type="EMBL" id="QLY28364.1"/>
    </source>
</evidence>
<reference evidence="2 3" key="1">
    <citation type="submission" date="2020-07" db="EMBL/GenBank/DDBJ databases">
        <authorList>
            <person name="Zhuang K."/>
            <person name="Ran Y."/>
        </authorList>
    </citation>
    <scope>NUCLEOTIDE SEQUENCE [LARGE SCALE GENOMIC DNA]</scope>
    <source>
        <strain evidence="2 3">WCH-YHL-001</strain>
    </source>
</reference>
<dbReference type="AlphaFoldDB" id="A0A7D6Z1K5"/>
<accession>A0A7D6Z1K5</accession>
<dbReference type="Proteomes" id="UP000515512">
    <property type="component" value="Chromosome"/>
</dbReference>
<name>A0A7D6Z1K5_9NOCA</name>
<evidence type="ECO:0000313" key="3">
    <source>
        <dbReference type="Proteomes" id="UP000515512"/>
    </source>
</evidence>
<dbReference type="InterPro" id="IPR007278">
    <property type="entry name" value="DUF397"/>
</dbReference>
<proteinExistence type="predicted"/>
<dbReference type="KEGG" id="nhu:H0264_23640"/>
<dbReference type="Pfam" id="PF04149">
    <property type="entry name" value="DUF397"/>
    <property type="match status" value="1"/>
</dbReference>